<gene>
    <name evidence="2" type="ORF">WCD74_13335</name>
</gene>
<dbReference type="RefSeq" id="WP_337695319.1">
    <property type="nucleotide sequence ID" value="NZ_JBBEGN010000005.1"/>
</dbReference>
<keyword evidence="1" id="KW-0812">Transmembrane</keyword>
<organism evidence="2 3">
    <name type="scientific">Actinomycetospora aurantiaca</name>
    <dbReference type="NCBI Taxonomy" id="3129233"/>
    <lineage>
        <taxon>Bacteria</taxon>
        <taxon>Bacillati</taxon>
        <taxon>Actinomycetota</taxon>
        <taxon>Actinomycetes</taxon>
        <taxon>Pseudonocardiales</taxon>
        <taxon>Pseudonocardiaceae</taxon>
        <taxon>Actinomycetospora</taxon>
    </lineage>
</organism>
<accession>A0ABU8MN66</accession>
<comment type="caution">
    <text evidence="2">The sequence shown here is derived from an EMBL/GenBank/DDBJ whole genome shotgun (WGS) entry which is preliminary data.</text>
</comment>
<keyword evidence="3" id="KW-1185">Reference proteome</keyword>
<evidence type="ECO:0008006" key="4">
    <source>
        <dbReference type="Google" id="ProtNLM"/>
    </source>
</evidence>
<name>A0ABU8MN66_9PSEU</name>
<evidence type="ECO:0000313" key="3">
    <source>
        <dbReference type="Proteomes" id="UP001385809"/>
    </source>
</evidence>
<keyword evidence="1" id="KW-0472">Membrane</keyword>
<dbReference type="EMBL" id="JBBEGN010000005">
    <property type="protein sequence ID" value="MEJ2868749.1"/>
    <property type="molecule type" value="Genomic_DNA"/>
</dbReference>
<feature type="transmembrane region" description="Helical" evidence="1">
    <location>
        <begin position="35"/>
        <end position="56"/>
    </location>
</feature>
<protein>
    <recommendedName>
        <fullName evidence="4">ATP synthase protein I</fullName>
    </recommendedName>
</protein>
<keyword evidence="1" id="KW-1133">Transmembrane helix</keyword>
<sequence>MDESPPAATPDEDRLAEAVGAQVHEVSTAMLRGGLIPGAVVAVVVVVIGALVAGGAGAGTTLLGAAVALAVCALGPLVMRWTARTAPLVVMGVAMISLVTKLAVLAVLLIVLDRLELVDTRLFALALGPVALAFVVGETVAFARARIPTIAS</sequence>
<feature type="transmembrane region" description="Helical" evidence="1">
    <location>
        <begin position="122"/>
        <end position="143"/>
    </location>
</feature>
<evidence type="ECO:0000256" key="1">
    <source>
        <dbReference type="SAM" id="Phobius"/>
    </source>
</evidence>
<feature type="transmembrane region" description="Helical" evidence="1">
    <location>
        <begin position="88"/>
        <end position="110"/>
    </location>
</feature>
<evidence type="ECO:0000313" key="2">
    <source>
        <dbReference type="EMBL" id="MEJ2868749.1"/>
    </source>
</evidence>
<feature type="transmembrane region" description="Helical" evidence="1">
    <location>
        <begin position="62"/>
        <end position="81"/>
    </location>
</feature>
<proteinExistence type="predicted"/>
<reference evidence="2 3" key="1">
    <citation type="submission" date="2024-03" db="EMBL/GenBank/DDBJ databases">
        <title>Actinomycetospora sp. OC33-EN08, a novel actinomycete isolated from wild orchid (Aerides multiflora).</title>
        <authorList>
            <person name="Suriyachadkun C."/>
        </authorList>
    </citation>
    <scope>NUCLEOTIDE SEQUENCE [LARGE SCALE GENOMIC DNA]</scope>
    <source>
        <strain evidence="2 3">OC33-EN08</strain>
    </source>
</reference>
<dbReference type="Proteomes" id="UP001385809">
    <property type="component" value="Unassembled WGS sequence"/>
</dbReference>